<dbReference type="PANTHER" id="PTHR20934:SF21">
    <property type="entry name" value="TRANSCRIPTION ELONGATION FACTOR 1 HOMOLOG"/>
    <property type="match status" value="1"/>
</dbReference>
<dbReference type="FunFam" id="2.20.25.190:FF:000001">
    <property type="entry name" value="Transcription elongation factor 1 homolog"/>
    <property type="match status" value="1"/>
</dbReference>
<evidence type="ECO:0000256" key="11">
    <source>
        <dbReference type="RuleBase" id="RU364033"/>
    </source>
</evidence>
<evidence type="ECO:0000256" key="7">
    <source>
        <dbReference type="ARBA" id="ARBA00022833"/>
    </source>
</evidence>
<dbReference type="GO" id="GO:0000993">
    <property type="term" value="F:RNA polymerase II complex binding"/>
    <property type="evidence" value="ECO:0000318"/>
    <property type="project" value="GO_Central"/>
</dbReference>
<dbReference type="GO" id="GO:0008023">
    <property type="term" value="C:transcription elongation factor complex"/>
    <property type="evidence" value="ECO:0000318"/>
    <property type="project" value="GO_Central"/>
</dbReference>
<evidence type="ECO:0000256" key="6">
    <source>
        <dbReference type="ARBA" id="ARBA00022771"/>
    </source>
</evidence>
<dbReference type="Proteomes" id="UP000007305">
    <property type="component" value="Chromosome 9"/>
</dbReference>
<keyword evidence="9 11" id="KW-0804">Transcription</keyword>
<evidence type="ECO:0000256" key="5">
    <source>
        <dbReference type="ARBA" id="ARBA00022723"/>
    </source>
</evidence>
<keyword evidence="10 11" id="KW-0539">Nucleus</keyword>
<proteinExistence type="inferred from homology"/>
<protein>
    <recommendedName>
        <fullName evidence="4 11">Transcription elongation factor 1 homolog</fullName>
    </recommendedName>
</protein>
<dbReference type="GO" id="GO:0008270">
    <property type="term" value="F:zinc ion binding"/>
    <property type="evidence" value="ECO:0007669"/>
    <property type="project" value="UniProtKB-KW"/>
</dbReference>
<dbReference type="AlphaFoldDB" id="A0A804R0D3"/>
<evidence type="ECO:0000256" key="4">
    <source>
        <dbReference type="ARBA" id="ARBA00014973"/>
    </source>
</evidence>
<reference evidence="13" key="2">
    <citation type="submission" date="2019-07" db="EMBL/GenBank/DDBJ databases">
        <authorList>
            <person name="Seetharam A."/>
            <person name="Woodhouse M."/>
            <person name="Cannon E."/>
        </authorList>
    </citation>
    <scope>NUCLEOTIDE SEQUENCE [LARGE SCALE GENOMIC DNA]</scope>
    <source>
        <strain evidence="13">cv. B73</strain>
    </source>
</reference>
<dbReference type="GO" id="GO:0006368">
    <property type="term" value="P:transcription elongation by RNA polymerase II"/>
    <property type="evidence" value="ECO:0000318"/>
    <property type="project" value="GO_Central"/>
</dbReference>
<reference evidence="13" key="3">
    <citation type="submission" date="2021-05" db="UniProtKB">
        <authorList>
            <consortium name="EnsemblPlants"/>
        </authorList>
    </citation>
    <scope>IDENTIFICATION</scope>
    <source>
        <strain evidence="13">cv. B73</strain>
    </source>
</reference>
<reference evidence="14" key="1">
    <citation type="journal article" date="2009" name="Science">
        <title>The B73 maize genome: complexity, diversity, and dynamics.</title>
        <authorList>
            <person name="Schnable P.S."/>
            <person name="Ware D."/>
            <person name="Fulton R.S."/>
            <person name="Stein J.C."/>
            <person name="Wei F."/>
            <person name="Pasternak S."/>
            <person name="Liang C."/>
            <person name="Zhang J."/>
            <person name="Fulton L."/>
            <person name="Graves T.A."/>
            <person name="Minx P."/>
            <person name="Reily A.D."/>
            <person name="Courtney L."/>
            <person name="Kruchowski S.S."/>
            <person name="Tomlinson C."/>
            <person name="Strong C."/>
            <person name="Delehaunty K."/>
            <person name="Fronick C."/>
            <person name="Courtney B."/>
            <person name="Rock S.M."/>
            <person name="Belter E."/>
            <person name="Du F."/>
            <person name="Kim K."/>
            <person name="Abbott R.M."/>
            <person name="Cotton M."/>
            <person name="Levy A."/>
            <person name="Marchetto P."/>
            <person name="Ochoa K."/>
            <person name="Jackson S.M."/>
            <person name="Gillam B."/>
            <person name="Chen W."/>
            <person name="Yan L."/>
            <person name="Higginbotham J."/>
            <person name="Cardenas M."/>
            <person name="Waligorski J."/>
            <person name="Applebaum E."/>
            <person name="Phelps L."/>
            <person name="Falcone J."/>
            <person name="Kanchi K."/>
            <person name="Thane T."/>
            <person name="Scimone A."/>
            <person name="Thane N."/>
            <person name="Henke J."/>
            <person name="Wang T."/>
            <person name="Ruppert J."/>
            <person name="Shah N."/>
            <person name="Rotter K."/>
            <person name="Hodges J."/>
            <person name="Ingenthron E."/>
            <person name="Cordes M."/>
            <person name="Kohlberg S."/>
            <person name="Sgro J."/>
            <person name="Delgado B."/>
            <person name="Mead K."/>
            <person name="Chinwalla A."/>
            <person name="Leonard S."/>
            <person name="Crouse K."/>
            <person name="Collura K."/>
            <person name="Kudrna D."/>
            <person name="Currie J."/>
            <person name="He R."/>
            <person name="Angelova A."/>
            <person name="Rajasekar S."/>
            <person name="Mueller T."/>
            <person name="Lomeli R."/>
            <person name="Scara G."/>
            <person name="Ko A."/>
            <person name="Delaney K."/>
            <person name="Wissotski M."/>
            <person name="Lopez G."/>
            <person name="Campos D."/>
            <person name="Braidotti M."/>
            <person name="Ashley E."/>
            <person name="Golser W."/>
            <person name="Kim H."/>
            <person name="Lee S."/>
            <person name="Lin J."/>
            <person name="Dujmic Z."/>
            <person name="Kim W."/>
            <person name="Talag J."/>
            <person name="Zuccolo A."/>
            <person name="Fan C."/>
            <person name="Sebastian A."/>
            <person name="Kramer M."/>
            <person name="Spiegel L."/>
            <person name="Nascimento L."/>
            <person name="Zutavern T."/>
            <person name="Miller B."/>
            <person name="Ambroise C."/>
            <person name="Muller S."/>
            <person name="Spooner W."/>
            <person name="Narechania A."/>
            <person name="Ren L."/>
            <person name="Wei S."/>
            <person name="Kumari S."/>
            <person name="Faga B."/>
            <person name="Levy M.J."/>
            <person name="McMahan L."/>
            <person name="Van Buren P."/>
            <person name="Vaughn M.W."/>
            <person name="Ying K."/>
            <person name="Yeh C.-T."/>
            <person name="Emrich S.J."/>
            <person name="Jia Y."/>
            <person name="Kalyanaraman A."/>
            <person name="Hsia A.-P."/>
            <person name="Barbazuk W.B."/>
            <person name="Baucom R.S."/>
            <person name="Brutnell T.P."/>
            <person name="Carpita N.C."/>
            <person name="Chaparro C."/>
            <person name="Chia J.-M."/>
            <person name="Deragon J.-M."/>
            <person name="Estill J.C."/>
            <person name="Fu Y."/>
            <person name="Jeddeloh J.A."/>
            <person name="Han Y."/>
            <person name="Lee H."/>
            <person name="Li P."/>
            <person name="Lisch D.R."/>
            <person name="Liu S."/>
            <person name="Liu Z."/>
            <person name="Nagel D.H."/>
            <person name="McCann M.C."/>
            <person name="SanMiguel P."/>
            <person name="Myers A.M."/>
            <person name="Nettleton D."/>
            <person name="Nguyen J."/>
            <person name="Penning B.W."/>
            <person name="Ponnala L."/>
            <person name="Schneider K.L."/>
            <person name="Schwartz D.C."/>
            <person name="Sharma A."/>
            <person name="Soderlund C."/>
            <person name="Springer N.M."/>
            <person name="Sun Q."/>
            <person name="Wang H."/>
            <person name="Waterman M."/>
            <person name="Westerman R."/>
            <person name="Wolfgruber T.K."/>
            <person name="Yang L."/>
            <person name="Yu Y."/>
            <person name="Zhang L."/>
            <person name="Zhou S."/>
            <person name="Zhu Q."/>
            <person name="Bennetzen J.L."/>
            <person name="Dawe R.K."/>
            <person name="Jiang J."/>
            <person name="Jiang N."/>
            <person name="Presting G.G."/>
            <person name="Wessler S.R."/>
            <person name="Aluru S."/>
            <person name="Martienssen R.A."/>
            <person name="Clifton S.W."/>
            <person name="McCombie W.R."/>
            <person name="Wing R.A."/>
            <person name="Wilson R.K."/>
        </authorList>
    </citation>
    <scope>NUCLEOTIDE SEQUENCE [LARGE SCALE GENOMIC DNA]</scope>
    <source>
        <strain evidence="14">cv. B73</strain>
    </source>
</reference>
<sequence length="145" mass="16223">MGKRKSRTSKLTAKPKKQLETDFTCPFCSHPGSVQCNIFLKERRPFAVASCNICTESYATKAHALTEPIDVYSEWIDSCREANKGVVAPRPDLDGEAKRRKTQDGQTERWDAHEARNSQSQGVEGSESKVEGFMLDLASRNIDDV</sequence>
<comment type="function">
    <text evidence="1 11">Transcription elongation factor implicated in the maintenance of proper chromatin structure in actively transcribed regions.</text>
</comment>
<evidence type="ECO:0000256" key="3">
    <source>
        <dbReference type="ARBA" id="ARBA00009730"/>
    </source>
</evidence>
<keyword evidence="5 11" id="KW-0479">Metal-binding</keyword>
<dbReference type="PANTHER" id="PTHR20934">
    <property type="entry name" value="TRANSCRIPTION ELONGATION FACTOR 1 HOMOLOG"/>
    <property type="match status" value="1"/>
</dbReference>
<comment type="similarity">
    <text evidence="3 11">Belongs to the ELOF1 family.</text>
</comment>
<name>A0A804R0D3_MAIZE</name>
<keyword evidence="7 11" id="KW-0862">Zinc</keyword>
<keyword evidence="6 11" id="KW-0863">Zinc-finger</keyword>
<comment type="subcellular location">
    <subcellularLocation>
        <location evidence="2 11">Nucleus</location>
    </subcellularLocation>
</comment>
<dbReference type="InterPro" id="IPR038567">
    <property type="entry name" value="T_Elf1_sf"/>
</dbReference>
<evidence type="ECO:0000256" key="1">
    <source>
        <dbReference type="ARBA" id="ARBA00003357"/>
    </source>
</evidence>
<evidence type="ECO:0000256" key="9">
    <source>
        <dbReference type="ARBA" id="ARBA00023163"/>
    </source>
</evidence>
<feature type="region of interest" description="Disordered" evidence="12">
    <location>
        <begin position="86"/>
        <end position="130"/>
    </location>
</feature>
<evidence type="ECO:0000256" key="2">
    <source>
        <dbReference type="ARBA" id="ARBA00004123"/>
    </source>
</evidence>
<keyword evidence="8 11" id="KW-0805">Transcription regulation</keyword>
<evidence type="ECO:0000256" key="12">
    <source>
        <dbReference type="SAM" id="MobiDB-lite"/>
    </source>
</evidence>
<dbReference type="Pfam" id="PF05129">
    <property type="entry name" value="Zn_ribbon_Elf1"/>
    <property type="match status" value="1"/>
</dbReference>
<evidence type="ECO:0000256" key="8">
    <source>
        <dbReference type="ARBA" id="ARBA00023015"/>
    </source>
</evidence>
<dbReference type="EnsemblPlants" id="Zm00001eb375950_T001">
    <property type="protein sequence ID" value="Zm00001eb375950_P001"/>
    <property type="gene ID" value="Zm00001eb375950"/>
</dbReference>
<dbReference type="InterPro" id="IPR007808">
    <property type="entry name" value="Elf1"/>
</dbReference>
<evidence type="ECO:0000313" key="14">
    <source>
        <dbReference type="Proteomes" id="UP000007305"/>
    </source>
</evidence>
<keyword evidence="14" id="KW-1185">Reference proteome</keyword>
<evidence type="ECO:0000313" key="13">
    <source>
        <dbReference type="EnsemblPlants" id="Zm00001eb375950_P001"/>
    </source>
</evidence>
<evidence type="ECO:0000256" key="10">
    <source>
        <dbReference type="ARBA" id="ARBA00023242"/>
    </source>
</evidence>
<dbReference type="SUPFAM" id="SSF57783">
    <property type="entry name" value="Zinc beta-ribbon"/>
    <property type="match status" value="1"/>
</dbReference>
<dbReference type="InParanoid" id="A0A804R0D3"/>
<accession>A0A804R0D3</accession>
<organism evidence="13 14">
    <name type="scientific">Zea mays</name>
    <name type="common">Maize</name>
    <dbReference type="NCBI Taxonomy" id="4577"/>
    <lineage>
        <taxon>Eukaryota</taxon>
        <taxon>Viridiplantae</taxon>
        <taxon>Streptophyta</taxon>
        <taxon>Embryophyta</taxon>
        <taxon>Tracheophyta</taxon>
        <taxon>Spermatophyta</taxon>
        <taxon>Magnoliopsida</taxon>
        <taxon>Liliopsida</taxon>
        <taxon>Poales</taxon>
        <taxon>Poaceae</taxon>
        <taxon>PACMAD clade</taxon>
        <taxon>Panicoideae</taxon>
        <taxon>Andropogonodae</taxon>
        <taxon>Andropogoneae</taxon>
        <taxon>Tripsacinae</taxon>
        <taxon>Zea</taxon>
    </lineage>
</organism>
<dbReference type="Gene3D" id="2.20.25.190">
    <property type="match status" value="1"/>
</dbReference>
<feature type="compositionally biased region" description="Basic and acidic residues" evidence="12">
    <location>
        <begin position="91"/>
        <end position="116"/>
    </location>
</feature>
<dbReference type="Gramene" id="Zm00001eb375950_T001">
    <property type="protein sequence ID" value="Zm00001eb375950_P001"/>
    <property type="gene ID" value="Zm00001eb375950"/>
</dbReference>